<evidence type="ECO:0000313" key="2">
    <source>
        <dbReference type="EMBL" id="MED6147348.1"/>
    </source>
</evidence>
<comment type="caution">
    <text evidence="2">The sequence shown here is derived from an EMBL/GenBank/DDBJ whole genome shotgun (WGS) entry which is preliminary data.</text>
</comment>
<feature type="compositionally biased region" description="Low complexity" evidence="1">
    <location>
        <begin position="14"/>
        <end position="24"/>
    </location>
</feature>
<sequence>MLLPPSSHPPSPHPLSALPLSRRPTIGAHSERQTSSSIVGALSQPFGVTSVTAPSSSHPLSSRHPSSSVSLLPFRWMQYKLVEARRLLQNWS</sequence>
<dbReference type="EMBL" id="JASCZI010090873">
    <property type="protein sequence ID" value="MED6147348.1"/>
    <property type="molecule type" value="Genomic_DNA"/>
</dbReference>
<organism evidence="2 3">
    <name type="scientific">Stylosanthes scabra</name>
    <dbReference type="NCBI Taxonomy" id="79078"/>
    <lineage>
        <taxon>Eukaryota</taxon>
        <taxon>Viridiplantae</taxon>
        <taxon>Streptophyta</taxon>
        <taxon>Embryophyta</taxon>
        <taxon>Tracheophyta</taxon>
        <taxon>Spermatophyta</taxon>
        <taxon>Magnoliopsida</taxon>
        <taxon>eudicotyledons</taxon>
        <taxon>Gunneridae</taxon>
        <taxon>Pentapetalae</taxon>
        <taxon>rosids</taxon>
        <taxon>fabids</taxon>
        <taxon>Fabales</taxon>
        <taxon>Fabaceae</taxon>
        <taxon>Papilionoideae</taxon>
        <taxon>50 kb inversion clade</taxon>
        <taxon>dalbergioids sensu lato</taxon>
        <taxon>Dalbergieae</taxon>
        <taxon>Pterocarpus clade</taxon>
        <taxon>Stylosanthes</taxon>
    </lineage>
</organism>
<gene>
    <name evidence="2" type="ORF">PIB30_043328</name>
</gene>
<dbReference type="Proteomes" id="UP001341840">
    <property type="component" value="Unassembled WGS sequence"/>
</dbReference>
<accession>A0ABU6THJ5</accession>
<evidence type="ECO:0000256" key="1">
    <source>
        <dbReference type="SAM" id="MobiDB-lite"/>
    </source>
</evidence>
<evidence type="ECO:0000313" key="3">
    <source>
        <dbReference type="Proteomes" id="UP001341840"/>
    </source>
</evidence>
<keyword evidence="3" id="KW-1185">Reference proteome</keyword>
<reference evidence="2 3" key="1">
    <citation type="journal article" date="2023" name="Plants (Basel)">
        <title>Bridging the Gap: Combining Genomics and Transcriptomics Approaches to Understand Stylosanthes scabra, an Orphan Legume from the Brazilian Caatinga.</title>
        <authorList>
            <person name="Ferreira-Neto J.R.C."/>
            <person name="da Silva M.D."/>
            <person name="Binneck E."/>
            <person name="de Melo N.F."/>
            <person name="da Silva R.H."/>
            <person name="de Melo A.L.T.M."/>
            <person name="Pandolfi V."/>
            <person name="Bustamante F.O."/>
            <person name="Brasileiro-Vidal A.C."/>
            <person name="Benko-Iseppon A.M."/>
        </authorList>
    </citation>
    <scope>NUCLEOTIDE SEQUENCE [LARGE SCALE GENOMIC DNA]</scope>
    <source>
        <tissue evidence="2">Leaves</tissue>
    </source>
</reference>
<name>A0ABU6THJ5_9FABA</name>
<feature type="region of interest" description="Disordered" evidence="1">
    <location>
        <begin position="1"/>
        <end position="39"/>
    </location>
</feature>
<proteinExistence type="predicted"/>
<protein>
    <submittedName>
        <fullName evidence="2">Uncharacterized protein</fullName>
    </submittedName>
</protein>
<feature type="compositionally biased region" description="Pro residues" evidence="1">
    <location>
        <begin position="1"/>
        <end position="13"/>
    </location>
</feature>